<keyword evidence="4" id="KW-1185">Reference proteome</keyword>
<evidence type="ECO:0000313" key="4">
    <source>
        <dbReference type="Proteomes" id="UP000031668"/>
    </source>
</evidence>
<gene>
    <name evidence="3" type="ORF">RF11_05485</name>
</gene>
<dbReference type="PANTHER" id="PTHR10398">
    <property type="entry name" value="AFADIN"/>
    <property type="match status" value="1"/>
</dbReference>
<feature type="domain" description="Ras-associating" evidence="1">
    <location>
        <begin position="1"/>
        <end position="102"/>
    </location>
</feature>
<dbReference type="InterPro" id="IPR029071">
    <property type="entry name" value="Ubiquitin-like_domsf"/>
</dbReference>
<organism evidence="3 4">
    <name type="scientific">Thelohanellus kitauei</name>
    <name type="common">Myxosporean</name>
    <dbReference type="NCBI Taxonomy" id="669202"/>
    <lineage>
        <taxon>Eukaryota</taxon>
        <taxon>Metazoa</taxon>
        <taxon>Cnidaria</taxon>
        <taxon>Myxozoa</taxon>
        <taxon>Myxosporea</taxon>
        <taxon>Bivalvulida</taxon>
        <taxon>Platysporina</taxon>
        <taxon>Myxobolidae</taxon>
        <taxon>Thelohanellus</taxon>
    </lineage>
</organism>
<dbReference type="GO" id="GO:0007165">
    <property type="term" value="P:signal transduction"/>
    <property type="evidence" value="ECO:0007669"/>
    <property type="project" value="InterPro"/>
</dbReference>
<dbReference type="InterPro" id="IPR000159">
    <property type="entry name" value="RA_dom"/>
</dbReference>
<dbReference type="PROSITE" id="PS50200">
    <property type="entry name" value="RA"/>
    <property type="match status" value="1"/>
</dbReference>
<dbReference type="Gene3D" id="3.10.20.90">
    <property type="entry name" value="Phosphatidylinositol 3-kinase Catalytic Subunit, Chain A, domain 1"/>
    <property type="match status" value="1"/>
</dbReference>
<evidence type="ECO:0000259" key="1">
    <source>
        <dbReference type="PROSITE" id="PS50200"/>
    </source>
</evidence>
<dbReference type="Proteomes" id="UP000031668">
    <property type="component" value="Unassembled WGS sequence"/>
</dbReference>
<reference evidence="3 4" key="1">
    <citation type="journal article" date="2014" name="Genome Biol. Evol.">
        <title>The genome of the myxosporean Thelohanellus kitauei shows adaptations to nutrient acquisition within its fish host.</title>
        <authorList>
            <person name="Yang Y."/>
            <person name="Xiong J."/>
            <person name="Zhou Z."/>
            <person name="Huo F."/>
            <person name="Miao W."/>
            <person name="Ran C."/>
            <person name="Liu Y."/>
            <person name="Zhang J."/>
            <person name="Feng J."/>
            <person name="Wang M."/>
            <person name="Wang M."/>
            <person name="Wang L."/>
            <person name="Yao B."/>
        </authorList>
    </citation>
    <scope>NUCLEOTIDE SEQUENCE [LARGE SCALE GENOMIC DNA]</scope>
    <source>
        <strain evidence="3">Wuqing</strain>
    </source>
</reference>
<feature type="domain" description="Dilute" evidence="2">
    <location>
        <begin position="369"/>
        <end position="639"/>
    </location>
</feature>
<name>A0A0C2MJY5_THEKT</name>
<accession>A0A0C2MJY5</accession>
<dbReference type="SUPFAM" id="SSF49879">
    <property type="entry name" value="SMAD/FHA domain"/>
    <property type="match status" value="1"/>
</dbReference>
<sequence>MKVFTGSVFPESQYKTIIASIYDSTRNVIKEVLAKLTSSKNELKDTDYFLSVLLTPKVHQKKLIKQKKSEYRILDDDYPLLIQNKLSKDNAAISFHLRKYINLQQPNNQSGFKQVNQTRHKYFAVLYGMDIPHQVKPRDHPETITLNRDMIVFGSNTFSMKTAEFHGHKPTQLCVLNSETIHPLHCVVSALNGVLTITPAVIDADVRVNDIQIFETTILNDGYSVSIGCVYFFQVSIPSKVSANMSQIYWKTYMHQLEPPPPPTIENQNLFVRRKNDTLLPLYLKFDKGHFEDIIEKFVKMLSDTTVTFKQSSSYLIYLAFITQLDNYLDEVERPNDTNSSKNPDFRSFCKICYKILTDLNALRICDPNTILLWLNNMSEFLHFLRQDVQLSSITDDVQKFCEHCIRISINEITRKFENDFIYLIDSFFKPLIEANNAYQQLDTLINYDPSTDSDFIKNQMRDKKRVSYHQRLSDANSCDITDILRFFNRWMSRFCFYHINVSFTVQICQRMFASICKNLIDKIIMGETPAHKHYDLVDALRVNYNLLQIWSESQGLEMIVNKCMAPYIKIVEFLESDLSTIESFLTSVEKLDFLNSKQLESLLNLLPDMVSPAKMIANNFQKTLKQVKRVALENLIDKEIANNVDINSLRLEYQSQIIKPCFISPDGYSSENPQEVSNILYKAIKNLEISGMINLSTRYTNIEISRKSFPLELSF</sequence>
<dbReference type="GO" id="GO:0005911">
    <property type="term" value="C:cell-cell junction"/>
    <property type="evidence" value="ECO:0007669"/>
    <property type="project" value="InterPro"/>
</dbReference>
<dbReference type="SUPFAM" id="SSF54236">
    <property type="entry name" value="Ubiquitin-like"/>
    <property type="match status" value="1"/>
</dbReference>
<dbReference type="InterPro" id="IPR002710">
    <property type="entry name" value="Dilute_dom"/>
</dbReference>
<dbReference type="EMBL" id="JWZT01004123">
    <property type="protein sequence ID" value="KII64695.1"/>
    <property type="molecule type" value="Genomic_DNA"/>
</dbReference>
<dbReference type="PANTHER" id="PTHR10398:SF2">
    <property type="entry name" value="AFADIN"/>
    <property type="match status" value="1"/>
</dbReference>
<comment type="caution">
    <text evidence="3">The sequence shown here is derived from an EMBL/GenBank/DDBJ whole genome shotgun (WGS) entry which is preliminary data.</text>
</comment>
<protein>
    <submittedName>
        <fullName evidence="3">Afadin</fullName>
    </submittedName>
</protein>
<dbReference type="Pfam" id="PF00788">
    <property type="entry name" value="RA"/>
    <property type="match status" value="1"/>
</dbReference>
<evidence type="ECO:0000313" key="3">
    <source>
        <dbReference type="EMBL" id="KII64695.1"/>
    </source>
</evidence>
<dbReference type="Gene3D" id="2.60.200.20">
    <property type="match status" value="1"/>
</dbReference>
<dbReference type="AlphaFoldDB" id="A0A0C2MJY5"/>
<dbReference type="PROSITE" id="PS51126">
    <property type="entry name" value="DILUTE"/>
    <property type="match status" value="1"/>
</dbReference>
<dbReference type="OrthoDB" id="6260541at2759"/>
<evidence type="ECO:0000259" key="2">
    <source>
        <dbReference type="PROSITE" id="PS51126"/>
    </source>
</evidence>
<dbReference type="InterPro" id="IPR008984">
    <property type="entry name" value="SMAD_FHA_dom_sf"/>
</dbReference>
<dbReference type="InterPro" id="IPR028842">
    <property type="entry name" value="Afadin"/>
</dbReference>
<proteinExistence type="predicted"/>